<evidence type="ECO:0000313" key="2">
    <source>
        <dbReference type="Proteomes" id="UP000255515"/>
    </source>
</evidence>
<sequence>MGETGEIFTKENSYFKNTPKKILSDLDYYKDGNILISTKAKKFTTSENEKPRVEREYENRIITAKALQEYFKKETKVLPEIKPSHWAYDYHFEGVKEYGKVPDFKIGDDFWEMESYDNKYRKKKLWHMIKEGAKQAEFIAIKLNEFVPLKNISYQMQELINTKFDIMPKKVFIIDKEGSIIYTYEKEHR</sequence>
<accession>A0A381A090</accession>
<dbReference type="Proteomes" id="UP000255515">
    <property type="component" value="Unassembled WGS sequence"/>
</dbReference>
<protein>
    <recommendedName>
        <fullName evidence="3">tRNA nuclease CdiA C-terminal domain-containing protein</fullName>
    </recommendedName>
</protein>
<reference evidence="1 2" key="1">
    <citation type="submission" date="2018-06" db="EMBL/GenBank/DDBJ databases">
        <authorList>
            <consortium name="Pathogen Informatics"/>
            <person name="Doyle S."/>
        </authorList>
    </citation>
    <scope>NUCLEOTIDE SEQUENCE [LARGE SCALE GENOMIC DNA]</scope>
    <source>
        <strain evidence="1 2">NCTC11661</strain>
    </source>
</reference>
<dbReference type="Gene3D" id="3.40.1350.120">
    <property type="match status" value="1"/>
</dbReference>
<evidence type="ECO:0008006" key="3">
    <source>
        <dbReference type="Google" id="ProtNLM"/>
    </source>
</evidence>
<dbReference type="EMBL" id="UFTJ01000005">
    <property type="protein sequence ID" value="SUV53250.1"/>
    <property type="molecule type" value="Genomic_DNA"/>
</dbReference>
<dbReference type="AlphaFoldDB" id="A0A381A090"/>
<gene>
    <name evidence="1" type="ORF">NCTC11661_02399</name>
</gene>
<organism evidence="1 2">
    <name type="scientific">Bergeyella zoohelcum</name>
    <dbReference type="NCBI Taxonomy" id="1015"/>
    <lineage>
        <taxon>Bacteria</taxon>
        <taxon>Pseudomonadati</taxon>
        <taxon>Bacteroidota</taxon>
        <taxon>Flavobacteriia</taxon>
        <taxon>Flavobacteriales</taxon>
        <taxon>Weeksellaceae</taxon>
        <taxon>Bergeyella</taxon>
    </lineage>
</organism>
<proteinExistence type="predicted"/>
<evidence type="ECO:0000313" key="1">
    <source>
        <dbReference type="EMBL" id="SUV53250.1"/>
    </source>
</evidence>
<name>A0A381A090_9FLAO</name>